<dbReference type="Proteomes" id="UP000314294">
    <property type="component" value="Unassembled WGS sequence"/>
</dbReference>
<proteinExistence type="predicted"/>
<feature type="chain" id="PRO_5021371223" description="Secreted protein" evidence="1">
    <location>
        <begin position="19"/>
        <end position="73"/>
    </location>
</feature>
<reference evidence="2 3" key="1">
    <citation type="submission" date="2019-03" db="EMBL/GenBank/DDBJ databases">
        <title>First draft genome of Liparis tanakae, snailfish: a comprehensive survey of snailfish specific genes.</title>
        <authorList>
            <person name="Kim W."/>
            <person name="Song I."/>
            <person name="Jeong J.-H."/>
            <person name="Kim D."/>
            <person name="Kim S."/>
            <person name="Ryu S."/>
            <person name="Song J.Y."/>
            <person name="Lee S.K."/>
        </authorList>
    </citation>
    <scope>NUCLEOTIDE SEQUENCE [LARGE SCALE GENOMIC DNA]</scope>
    <source>
        <tissue evidence="2">Muscle</tissue>
    </source>
</reference>
<keyword evidence="3" id="KW-1185">Reference proteome</keyword>
<keyword evidence="1" id="KW-0732">Signal</keyword>
<organism evidence="2 3">
    <name type="scientific">Liparis tanakae</name>
    <name type="common">Tanaka's snailfish</name>
    <dbReference type="NCBI Taxonomy" id="230148"/>
    <lineage>
        <taxon>Eukaryota</taxon>
        <taxon>Metazoa</taxon>
        <taxon>Chordata</taxon>
        <taxon>Craniata</taxon>
        <taxon>Vertebrata</taxon>
        <taxon>Euteleostomi</taxon>
        <taxon>Actinopterygii</taxon>
        <taxon>Neopterygii</taxon>
        <taxon>Teleostei</taxon>
        <taxon>Neoteleostei</taxon>
        <taxon>Acanthomorphata</taxon>
        <taxon>Eupercaria</taxon>
        <taxon>Perciformes</taxon>
        <taxon>Cottioidei</taxon>
        <taxon>Cottales</taxon>
        <taxon>Liparidae</taxon>
        <taxon>Liparis</taxon>
    </lineage>
</organism>
<protein>
    <recommendedName>
        <fullName evidence="4">Secreted protein</fullName>
    </recommendedName>
</protein>
<sequence length="73" mass="7571">MSSFSCATLFIRLSRVLACLDESSRSLRANDTSSSCFSRLLISPSLVVAVGGPPPMEAVGGPSPAGCCRFCTV</sequence>
<dbReference type="AlphaFoldDB" id="A0A4Z2E3B1"/>
<dbReference type="EMBL" id="SRLO01019366">
    <property type="protein sequence ID" value="TNN23209.1"/>
    <property type="molecule type" value="Genomic_DNA"/>
</dbReference>
<feature type="signal peptide" evidence="1">
    <location>
        <begin position="1"/>
        <end position="18"/>
    </location>
</feature>
<accession>A0A4Z2E3B1</accession>
<name>A0A4Z2E3B1_9TELE</name>
<comment type="caution">
    <text evidence="2">The sequence shown here is derived from an EMBL/GenBank/DDBJ whole genome shotgun (WGS) entry which is preliminary data.</text>
</comment>
<evidence type="ECO:0008006" key="4">
    <source>
        <dbReference type="Google" id="ProtNLM"/>
    </source>
</evidence>
<evidence type="ECO:0000313" key="2">
    <source>
        <dbReference type="EMBL" id="TNN23209.1"/>
    </source>
</evidence>
<evidence type="ECO:0000313" key="3">
    <source>
        <dbReference type="Proteomes" id="UP000314294"/>
    </source>
</evidence>
<gene>
    <name evidence="2" type="ORF">EYF80_066673</name>
</gene>
<evidence type="ECO:0000256" key="1">
    <source>
        <dbReference type="SAM" id="SignalP"/>
    </source>
</evidence>